<reference evidence="4 5" key="1">
    <citation type="journal article" date="2016" name="Nat. Commun.">
        <title>Thousands of microbial genomes shed light on interconnected biogeochemical processes in an aquifer system.</title>
        <authorList>
            <person name="Anantharaman K."/>
            <person name="Brown C.T."/>
            <person name="Hug L.A."/>
            <person name="Sharon I."/>
            <person name="Castelle C.J."/>
            <person name="Probst A.J."/>
            <person name="Thomas B.C."/>
            <person name="Singh A."/>
            <person name="Wilkins M.J."/>
            <person name="Karaoz U."/>
            <person name="Brodie E.L."/>
            <person name="Williams K.H."/>
            <person name="Hubbard S.S."/>
            <person name="Banfield J.F."/>
        </authorList>
    </citation>
    <scope>NUCLEOTIDE SEQUENCE [LARGE SCALE GENOMIC DNA]</scope>
</reference>
<dbReference type="SUPFAM" id="SSF53613">
    <property type="entry name" value="Ribokinase-like"/>
    <property type="match status" value="1"/>
</dbReference>
<dbReference type="Proteomes" id="UP000177701">
    <property type="component" value="Unassembled WGS sequence"/>
</dbReference>
<organism evidence="4 5">
    <name type="scientific">Candidatus Sediminicultor quintus</name>
    <dbReference type="NCBI Taxonomy" id="1797291"/>
    <lineage>
        <taxon>Bacteria</taxon>
        <taxon>Pseudomonadati</taxon>
        <taxon>Atribacterota</taxon>
        <taxon>Candidatus Phoenicimicrobiia</taxon>
        <taxon>Candidatus Pheonicimicrobiales</taxon>
        <taxon>Candidatus Phoenicimicrobiaceae</taxon>
        <taxon>Candidatus Sediminicultor</taxon>
    </lineage>
</organism>
<keyword evidence="1" id="KW-0808">Transferase</keyword>
<evidence type="ECO:0000259" key="3">
    <source>
        <dbReference type="Pfam" id="PF00294"/>
    </source>
</evidence>
<dbReference type="InterPro" id="IPR029056">
    <property type="entry name" value="Ribokinase-like"/>
</dbReference>
<dbReference type="STRING" id="1797291.A2V47_03590"/>
<dbReference type="Pfam" id="PF00294">
    <property type="entry name" value="PfkB"/>
    <property type="match status" value="1"/>
</dbReference>
<proteinExistence type="predicted"/>
<dbReference type="EMBL" id="MEYH01000088">
    <property type="protein sequence ID" value="OGD14289.1"/>
    <property type="molecule type" value="Genomic_DNA"/>
</dbReference>
<feature type="domain" description="Carbohydrate kinase PfkB" evidence="3">
    <location>
        <begin position="27"/>
        <end position="338"/>
    </location>
</feature>
<comment type="caution">
    <text evidence="4">The sequence shown here is derived from an EMBL/GenBank/DDBJ whole genome shotgun (WGS) entry which is preliminary data.</text>
</comment>
<accession>A0A1F5A6U4</accession>
<dbReference type="PANTHER" id="PTHR10584">
    <property type="entry name" value="SUGAR KINASE"/>
    <property type="match status" value="1"/>
</dbReference>
<gene>
    <name evidence="4" type="ORF">A2V47_03590</name>
</gene>
<dbReference type="Gene3D" id="3.40.1190.20">
    <property type="match status" value="1"/>
</dbReference>
<dbReference type="AlphaFoldDB" id="A0A1F5A6U4"/>
<name>A0A1F5A6U4_9BACT</name>
<evidence type="ECO:0000313" key="4">
    <source>
        <dbReference type="EMBL" id="OGD14289.1"/>
    </source>
</evidence>
<evidence type="ECO:0000256" key="1">
    <source>
        <dbReference type="ARBA" id="ARBA00022679"/>
    </source>
</evidence>
<keyword evidence="2" id="KW-0418">Kinase</keyword>
<dbReference type="PANTHER" id="PTHR10584:SF166">
    <property type="entry name" value="RIBOKINASE"/>
    <property type="match status" value="1"/>
</dbReference>
<sequence>MNIVVAGHICLDIIPDWRIGSIKTIIPGHILEMSGLKLSTGGAVANTGIALKKLGISTALLGKVGADAFGKVILEILKKEDKTLAENMIISGNEVSSYTIVLNPPDTDRIFLHYPGPNHTFTANDIPYENIKSSRIFHFGYPPLMQKFYENDGKELVKMFQRIKKMKIITSLDMAMPDPESPAGRVDWFKFFKNVLPLVDIFMPSIDELLYMLRPEKYNKIYEKRERFDMVLLNQLAGQLIDYGTKVVAIKLGDQGLYLRTHQTEKSNLSRIISPSQWNYRQLLSPCFATEVKGTTGTGDATIAGFLAQLLEGGEPEKCITLATAIGACCVEAVDATEGIRPLPEVIKRVTSGWERLPLSISIDNWEYDYQYKIWKGPKDQVV</sequence>
<evidence type="ECO:0000313" key="5">
    <source>
        <dbReference type="Proteomes" id="UP000177701"/>
    </source>
</evidence>
<dbReference type="InterPro" id="IPR011611">
    <property type="entry name" value="PfkB_dom"/>
</dbReference>
<protein>
    <recommendedName>
        <fullName evidence="3">Carbohydrate kinase PfkB domain-containing protein</fullName>
    </recommendedName>
</protein>
<dbReference type="GO" id="GO:0016301">
    <property type="term" value="F:kinase activity"/>
    <property type="evidence" value="ECO:0007669"/>
    <property type="project" value="UniProtKB-KW"/>
</dbReference>
<evidence type="ECO:0000256" key="2">
    <source>
        <dbReference type="ARBA" id="ARBA00022777"/>
    </source>
</evidence>